<proteinExistence type="predicted"/>
<evidence type="ECO:0000313" key="2">
    <source>
        <dbReference type="Proteomes" id="UP000236737"/>
    </source>
</evidence>
<reference evidence="2" key="1">
    <citation type="submission" date="2016-10" db="EMBL/GenBank/DDBJ databases">
        <authorList>
            <person name="Varghese N."/>
            <person name="Submissions S."/>
        </authorList>
    </citation>
    <scope>NUCLEOTIDE SEQUENCE [LARGE SCALE GENOMIC DNA]</scope>
    <source>
        <strain evidence="2">CGMCC 1.9230</strain>
    </source>
</reference>
<dbReference type="AlphaFoldDB" id="A0A1H5WSB6"/>
<gene>
    <name evidence="1" type="ORF">SAMN04488130_10527</name>
</gene>
<organism evidence="1 2">
    <name type="scientific">Flavobacterium urumqiense</name>
    <dbReference type="NCBI Taxonomy" id="935224"/>
    <lineage>
        <taxon>Bacteria</taxon>
        <taxon>Pseudomonadati</taxon>
        <taxon>Bacteroidota</taxon>
        <taxon>Flavobacteriia</taxon>
        <taxon>Flavobacteriales</taxon>
        <taxon>Flavobacteriaceae</taxon>
        <taxon>Flavobacterium</taxon>
    </lineage>
</organism>
<sequence length="80" mass="8971">MNLEAYKNQIIKKLIAVPDENLLEQIDVVLNGNPIVAYSLDGKSLTKSQYIEHIESISQSVVDGTETYTSEQVRSYILAK</sequence>
<dbReference type="Proteomes" id="UP000236737">
    <property type="component" value="Unassembled WGS sequence"/>
</dbReference>
<protein>
    <submittedName>
        <fullName evidence="1">Uncharacterized protein</fullName>
    </submittedName>
</protein>
<name>A0A1H5WSB6_9FLAO</name>
<evidence type="ECO:0000313" key="1">
    <source>
        <dbReference type="EMBL" id="SEG02225.1"/>
    </source>
</evidence>
<dbReference type="EMBL" id="FNVP01000005">
    <property type="protein sequence ID" value="SEG02225.1"/>
    <property type="molecule type" value="Genomic_DNA"/>
</dbReference>
<accession>A0A1H5WSB6</accession>
<keyword evidence="2" id="KW-1185">Reference proteome</keyword>